<organism evidence="2">
    <name type="scientific">Hordeum vulgare subsp. vulgare</name>
    <name type="common">Domesticated barley</name>
    <dbReference type="NCBI Taxonomy" id="112509"/>
    <lineage>
        <taxon>Eukaryota</taxon>
        <taxon>Viridiplantae</taxon>
        <taxon>Streptophyta</taxon>
        <taxon>Embryophyta</taxon>
        <taxon>Tracheophyta</taxon>
        <taxon>Spermatophyta</taxon>
        <taxon>Magnoliopsida</taxon>
        <taxon>Liliopsida</taxon>
        <taxon>Poales</taxon>
        <taxon>Poaceae</taxon>
        <taxon>BOP clade</taxon>
        <taxon>Pooideae</taxon>
        <taxon>Triticodae</taxon>
        <taxon>Triticeae</taxon>
        <taxon>Hordeinae</taxon>
        <taxon>Hordeum</taxon>
    </lineage>
</organism>
<dbReference type="EMBL" id="AK376451">
    <property type="protein sequence ID" value="BAK07646.1"/>
    <property type="molecule type" value="mRNA"/>
</dbReference>
<feature type="region of interest" description="Disordered" evidence="1">
    <location>
        <begin position="1"/>
        <end position="48"/>
    </location>
</feature>
<sequence>MRNDADTGMAARGSAQDMDVGLGQTLTGNDDDAWARDGSGELSKDRSRTAARRPFFAAICGLARAALCRCSV</sequence>
<reference evidence="2" key="1">
    <citation type="journal article" date="2011" name="Plant Physiol.">
        <title>Comprehensive sequence analysis of 24,783 barley full-length cDNAs derived from 12 clone libraries.</title>
        <authorList>
            <person name="Matsumoto T."/>
            <person name="Tanaka T."/>
            <person name="Sakai H."/>
            <person name="Amano N."/>
            <person name="Kanamori H."/>
            <person name="Kurita K."/>
            <person name="Kikuta A."/>
            <person name="Kamiya K."/>
            <person name="Yamamoto M."/>
            <person name="Ikawa H."/>
            <person name="Fujii N."/>
            <person name="Hori K."/>
            <person name="Itoh T."/>
            <person name="Sato K."/>
        </authorList>
    </citation>
    <scope>NUCLEOTIDE SEQUENCE</scope>
    <source>
        <tissue evidence="2">Seed</tissue>
    </source>
</reference>
<accession>F2EJX4</accession>
<protein>
    <submittedName>
        <fullName evidence="2">Predicted protein</fullName>
    </submittedName>
</protein>
<proteinExistence type="evidence at transcript level"/>
<dbReference type="AlphaFoldDB" id="F2EJX4"/>
<evidence type="ECO:0000256" key="1">
    <source>
        <dbReference type="SAM" id="MobiDB-lite"/>
    </source>
</evidence>
<feature type="compositionally biased region" description="Basic and acidic residues" evidence="1">
    <location>
        <begin position="33"/>
        <end position="48"/>
    </location>
</feature>
<evidence type="ECO:0000313" key="2">
    <source>
        <dbReference type="EMBL" id="BAK07646.1"/>
    </source>
</evidence>
<name>F2EJX4_HORVV</name>